<reference evidence="1 2" key="1">
    <citation type="submission" date="2021-06" db="EMBL/GenBank/DDBJ databases">
        <authorList>
            <person name="Kallberg Y."/>
            <person name="Tangrot J."/>
            <person name="Rosling A."/>
        </authorList>
    </citation>
    <scope>NUCLEOTIDE SEQUENCE [LARGE SCALE GENOMIC DNA]</scope>
    <source>
        <strain evidence="1 2">120-4 pot B 10/14</strain>
    </source>
</reference>
<evidence type="ECO:0000313" key="1">
    <source>
        <dbReference type="EMBL" id="CAG8857346.1"/>
    </source>
</evidence>
<evidence type="ECO:0000313" key="2">
    <source>
        <dbReference type="Proteomes" id="UP000789901"/>
    </source>
</evidence>
<dbReference type="Proteomes" id="UP000789901">
    <property type="component" value="Unassembled WGS sequence"/>
</dbReference>
<keyword evidence="2" id="KW-1185">Reference proteome</keyword>
<comment type="caution">
    <text evidence="1">The sequence shown here is derived from an EMBL/GenBank/DDBJ whole genome shotgun (WGS) entry which is preliminary data.</text>
</comment>
<sequence length="54" mass="6392">ISSDFVPKLGNFRCTRVKAKNLLGLVTDIICWMAPKQLEKYERYRCNENMYTFS</sequence>
<protein>
    <submittedName>
        <fullName evidence="1">28074_t:CDS:1</fullName>
    </submittedName>
</protein>
<organism evidence="1 2">
    <name type="scientific">Gigaspora margarita</name>
    <dbReference type="NCBI Taxonomy" id="4874"/>
    <lineage>
        <taxon>Eukaryota</taxon>
        <taxon>Fungi</taxon>
        <taxon>Fungi incertae sedis</taxon>
        <taxon>Mucoromycota</taxon>
        <taxon>Glomeromycotina</taxon>
        <taxon>Glomeromycetes</taxon>
        <taxon>Diversisporales</taxon>
        <taxon>Gigasporaceae</taxon>
        <taxon>Gigaspora</taxon>
    </lineage>
</organism>
<feature type="non-terminal residue" evidence="1">
    <location>
        <position position="1"/>
    </location>
</feature>
<gene>
    <name evidence="1" type="ORF">GMARGA_LOCUS46167</name>
</gene>
<accession>A0ABN7XRE7</accession>
<name>A0ABN7XRE7_GIGMA</name>
<dbReference type="EMBL" id="CAJVQB010169839">
    <property type="protein sequence ID" value="CAG8857346.1"/>
    <property type="molecule type" value="Genomic_DNA"/>
</dbReference>
<proteinExistence type="predicted"/>
<feature type="non-terminal residue" evidence="1">
    <location>
        <position position="54"/>
    </location>
</feature>